<protein>
    <submittedName>
        <fullName evidence="2">Uncharacterized protein</fullName>
    </submittedName>
</protein>
<evidence type="ECO:0000256" key="1">
    <source>
        <dbReference type="SAM" id="Phobius"/>
    </source>
</evidence>
<gene>
    <name evidence="2" type="ORF">DY130_03970</name>
</gene>
<feature type="transmembrane region" description="Helical" evidence="1">
    <location>
        <begin position="65"/>
        <end position="84"/>
    </location>
</feature>
<comment type="caution">
    <text evidence="2">The sequence shown here is derived from an EMBL/GenBank/DDBJ whole genome shotgun (WGS) entry which is preliminary data.</text>
</comment>
<dbReference type="EMBL" id="QUBG01000003">
    <property type="protein sequence ID" value="TPR44204.1"/>
    <property type="molecule type" value="Genomic_DNA"/>
</dbReference>
<sequence length="94" mass="11056">MKIKYIMKFLSDSLAFIIFIVLESIIELFIMNSNETHMSLLGIKLIKNIFKDGGFNFGISMHFNIKIFMLYIIFLLICVLIRFWNNKRSAKNAI</sequence>
<feature type="transmembrane region" description="Helical" evidence="1">
    <location>
        <begin position="12"/>
        <end position="31"/>
    </location>
</feature>
<dbReference type="Proteomes" id="UP000784700">
    <property type="component" value="Unassembled WGS sequence"/>
</dbReference>
<evidence type="ECO:0000313" key="2">
    <source>
        <dbReference type="EMBL" id="TPR44204.1"/>
    </source>
</evidence>
<accession>A0A9Q8IMQ9</accession>
<evidence type="ECO:0000313" key="3">
    <source>
        <dbReference type="Proteomes" id="UP000784700"/>
    </source>
</evidence>
<dbReference type="AlphaFoldDB" id="A0A9Q8IMQ9"/>
<keyword evidence="1" id="KW-1133">Transmembrane helix</keyword>
<organism evidence="2 3">
    <name type="scientific">Apilactobacillus micheneri</name>
    <dbReference type="NCBI Taxonomy" id="1899430"/>
    <lineage>
        <taxon>Bacteria</taxon>
        <taxon>Bacillati</taxon>
        <taxon>Bacillota</taxon>
        <taxon>Bacilli</taxon>
        <taxon>Lactobacillales</taxon>
        <taxon>Lactobacillaceae</taxon>
        <taxon>Apilactobacillus</taxon>
    </lineage>
</organism>
<proteinExistence type="predicted"/>
<reference evidence="2" key="1">
    <citation type="submission" date="2018-08" db="EMBL/GenBank/DDBJ databases">
        <title>Comparative genomics of wild bee and flower associated Lactobacillus reveals potential adaptation to the bee host.</title>
        <authorList>
            <person name="Vuong H.Q."/>
            <person name="Mcfrederick Q.S."/>
        </authorList>
    </citation>
    <scope>NUCLEOTIDE SEQUENCE</scope>
    <source>
        <strain evidence="2">HV_63</strain>
    </source>
</reference>
<name>A0A9Q8IMQ9_9LACO</name>
<keyword evidence="1" id="KW-0472">Membrane</keyword>
<keyword evidence="1" id="KW-0812">Transmembrane</keyword>